<sequence>MRSARILTGCAFTWRADVGPLLLADLLDNAPVLRQPQNPAEIDHYLVSFSSPPQRRMSRNDESSTRSGAQRATRTICKVGDAALANADSLGVNANVTFDEVGGLDDRDDPAAPAVPRGLSAVPHYPPHAACSSTARPEQARKTLLAGALAVSCCTNGRQSTFFMRKGADILFKCRASSGPEFEDAGGKSGALERELPMQVGDLSLSFKPLIKRISFSAVALLRVYRPRVVLHSALGMGQMLVGTAGLHHLEGYHVQSLSSRRFSATRHGCSSSEKTHAMQTPEAAIVHLFMERRQRARCSTCPRPRCCSLLIVVDRHCATIADLPCNVHTWFGVGGGGRVAFRVLCGTRVRCTAAAERVCGRDAECPVCCAVAEKNTAPRTTTAWCSPYARLKLRSCTRSAGANSLSA</sequence>
<keyword evidence="3" id="KW-0067">ATP-binding</keyword>
<evidence type="ECO:0000256" key="3">
    <source>
        <dbReference type="ARBA" id="ARBA00022840"/>
    </source>
</evidence>
<dbReference type="GO" id="GO:0045815">
    <property type="term" value="P:transcription initiation-coupled chromatin remodeling"/>
    <property type="evidence" value="ECO:0007669"/>
    <property type="project" value="TreeGrafter"/>
</dbReference>
<comment type="caution">
    <text evidence="5">The sequence shown here is derived from an EMBL/GenBank/DDBJ whole genome shotgun (WGS) entry which is preliminary data.</text>
</comment>
<dbReference type="GO" id="GO:0006337">
    <property type="term" value="P:nucleosome disassembly"/>
    <property type="evidence" value="ECO:0007669"/>
    <property type="project" value="TreeGrafter"/>
</dbReference>
<reference evidence="5" key="1">
    <citation type="submission" date="2023-03" db="EMBL/GenBank/DDBJ databases">
        <title>Massive genome expansion in bonnet fungi (Mycena s.s.) driven by repeated elements and novel gene families across ecological guilds.</title>
        <authorList>
            <consortium name="Lawrence Berkeley National Laboratory"/>
            <person name="Harder C.B."/>
            <person name="Miyauchi S."/>
            <person name="Viragh M."/>
            <person name="Kuo A."/>
            <person name="Thoen E."/>
            <person name="Andreopoulos B."/>
            <person name="Lu D."/>
            <person name="Skrede I."/>
            <person name="Drula E."/>
            <person name="Henrissat B."/>
            <person name="Morin E."/>
            <person name="Kohler A."/>
            <person name="Barry K."/>
            <person name="LaButti K."/>
            <person name="Morin E."/>
            <person name="Salamov A."/>
            <person name="Lipzen A."/>
            <person name="Mereny Z."/>
            <person name="Hegedus B."/>
            <person name="Baldrian P."/>
            <person name="Stursova M."/>
            <person name="Weitz H."/>
            <person name="Taylor A."/>
            <person name="Grigoriev I.V."/>
            <person name="Nagy L.G."/>
            <person name="Martin F."/>
            <person name="Kauserud H."/>
        </authorList>
    </citation>
    <scope>NUCLEOTIDE SEQUENCE</scope>
    <source>
        <strain evidence="5">CBHHK188m</strain>
    </source>
</reference>
<dbReference type="AlphaFoldDB" id="A0AAD7MET5"/>
<dbReference type="EMBL" id="JARJLG010000392">
    <property type="protein sequence ID" value="KAJ7713509.1"/>
    <property type="molecule type" value="Genomic_DNA"/>
</dbReference>
<dbReference type="GO" id="GO:0016887">
    <property type="term" value="F:ATP hydrolysis activity"/>
    <property type="evidence" value="ECO:0007669"/>
    <property type="project" value="TreeGrafter"/>
</dbReference>
<dbReference type="GO" id="GO:0005524">
    <property type="term" value="F:ATP binding"/>
    <property type="evidence" value="ECO:0007669"/>
    <property type="project" value="UniProtKB-KW"/>
</dbReference>
<evidence type="ECO:0000313" key="6">
    <source>
        <dbReference type="Proteomes" id="UP001215280"/>
    </source>
</evidence>
<proteinExistence type="inferred from homology"/>
<dbReference type="PANTHER" id="PTHR23069">
    <property type="entry name" value="AAA DOMAIN-CONTAINING"/>
    <property type="match status" value="1"/>
</dbReference>
<feature type="region of interest" description="Disordered" evidence="4">
    <location>
        <begin position="50"/>
        <end position="72"/>
    </location>
</feature>
<comment type="similarity">
    <text evidence="1">Belongs to the AAA ATPase family.</text>
</comment>
<evidence type="ECO:0000256" key="1">
    <source>
        <dbReference type="ARBA" id="ARBA00006914"/>
    </source>
</evidence>
<dbReference type="GO" id="GO:0005634">
    <property type="term" value="C:nucleus"/>
    <property type="evidence" value="ECO:0007669"/>
    <property type="project" value="TreeGrafter"/>
</dbReference>
<protein>
    <submittedName>
        <fullName evidence="5">Uncharacterized protein</fullName>
    </submittedName>
</protein>
<dbReference type="GO" id="GO:0042393">
    <property type="term" value="F:histone binding"/>
    <property type="evidence" value="ECO:0007669"/>
    <property type="project" value="TreeGrafter"/>
</dbReference>
<dbReference type="GO" id="GO:0006334">
    <property type="term" value="P:nucleosome assembly"/>
    <property type="evidence" value="ECO:0007669"/>
    <property type="project" value="TreeGrafter"/>
</dbReference>
<dbReference type="Proteomes" id="UP001215280">
    <property type="component" value="Unassembled WGS sequence"/>
</dbReference>
<evidence type="ECO:0000256" key="2">
    <source>
        <dbReference type="ARBA" id="ARBA00022741"/>
    </source>
</evidence>
<name>A0AAD7MET5_9AGAR</name>
<evidence type="ECO:0000313" key="5">
    <source>
        <dbReference type="EMBL" id="KAJ7713509.1"/>
    </source>
</evidence>
<evidence type="ECO:0000256" key="4">
    <source>
        <dbReference type="SAM" id="MobiDB-lite"/>
    </source>
</evidence>
<dbReference type="PANTHER" id="PTHR23069:SF0">
    <property type="entry name" value="TAT-BINDING HOMOLOG 7"/>
    <property type="match status" value="1"/>
</dbReference>
<gene>
    <name evidence="5" type="ORF">DFH07DRAFT_974712</name>
</gene>
<dbReference type="GO" id="GO:0003682">
    <property type="term" value="F:chromatin binding"/>
    <property type="evidence" value="ECO:0007669"/>
    <property type="project" value="TreeGrafter"/>
</dbReference>
<keyword evidence="2" id="KW-0547">Nucleotide-binding</keyword>
<dbReference type="InterPro" id="IPR045199">
    <property type="entry name" value="ATAD2-like"/>
</dbReference>
<accession>A0AAD7MET5</accession>
<keyword evidence="6" id="KW-1185">Reference proteome</keyword>
<organism evidence="5 6">
    <name type="scientific">Mycena maculata</name>
    <dbReference type="NCBI Taxonomy" id="230809"/>
    <lineage>
        <taxon>Eukaryota</taxon>
        <taxon>Fungi</taxon>
        <taxon>Dikarya</taxon>
        <taxon>Basidiomycota</taxon>
        <taxon>Agaricomycotina</taxon>
        <taxon>Agaricomycetes</taxon>
        <taxon>Agaricomycetidae</taxon>
        <taxon>Agaricales</taxon>
        <taxon>Marasmiineae</taxon>
        <taxon>Mycenaceae</taxon>
        <taxon>Mycena</taxon>
    </lineage>
</organism>